<dbReference type="PANTHER" id="PTHR35144">
    <property type="entry name" value="MEIOSIS-SPECIFIC TRANSCRIPTION FACTOR NDT80"/>
    <property type="match status" value="1"/>
</dbReference>
<name>A0A2V1DX24_9PLEO</name>
<dbReference type="PROSITE" id="PS51517">
    <property type="entry name" value="NDT80"/>
    <property type="match status" value="1"/>
</dbReference>
<dbReference type="GO" id="GO:0000228">
    <property type="term" value="C:nuclear chromosome"/>
    <property type="evidence" value="ECO:0007669"/>
    <property type="project" value="TreeGrafter"/>
</dbReference>
<dbReference type="InterPro" id="IPR052605">
    <property type="entry name" value="Fungal_trans_regulator"/>
</dbReference>
<keyword evidence="1 2" id="KW-0238">DNA-binding</keyword>
<dbReference type="PANTHER" id="PTHR35144:SF1">
    <property type="entry name" value="PROTEIN PACG"/>
    <property type="match status" value="1"/>
</dbReference>
<protein>
    <submittedName>
        <fullName evidence="5">p53-like transcription factor</fullName>
    </submittedName>
</protein>
<dbReference type="EMBL" id="KZ805358">
    <property type="protein sequence ID" value="PVI01390.1"/>
    <property type="molecule type" value="Genomic_DNA"/>
</dbReference>
<dbReference type="Gene3D" id="2.60.40.1390">
    <property type="entry name" value="NDT80 DNA-binding domain"/>
    <property type="match status" value="1"/>
</dbReference>
<keyword evidence="6" id="KW-1185">Reference proteome</keyword>
<reference evidence="5 6" key="1">
    <citation type="journal article" date="2018" name="Sci. Rep.">
        <title>Comparative genomics provides insights into the lifestyle and reveals functional heterogeneity of dark septate endophytic fungi.</title>
        <authorList>
            <person name="Knapp D.G."/>
            <person name="Nemeth J.B."/>
            <person name="Barry K."/>
            <person name="Hainaut M."/>
            <person name="Henrissat B."/>
            <person name="Johnson J."/>
            <person name="Kuo A."/>
            <person name="Lim J.H.P."/>
            <person name="Lipzen A."/>
            <person name="Nolan M."/>
            <person name="Ohm R.A."/>
            <person name="Tamas L."/>
            <person name="Grigoriev I.V."/>
            <person name="Spatafora J.W."/>
            <person name="Nagy L.G."/>
            <person name="Kovacs G.M."/>
        </authorList>
    </citation>
    <scope>NUCLEOTIDE SEQUENCE [LARGE SCALE GENOMIC DNA]</scope>
    <source>
        <strain evidence="5 6">DSE2036</strain>
    </source>
</reference>
<feature type="DNA-binding region" description="NDT80" evidence="2">
    <location>
        <begin position="81"/>
        <end position="315"/>
    </location>
</feature>
<gene>
    <name evidence="5" type="ORF">DM02DRAFT_348621</name>
</gene>
<feature type="region of interest" description="Disordered" evidence="3">
    <location>
        <begin position="76"/>
        <end position="96"/>
    </location>
</feature>
<evidence type="ECO:0000256" key="3">
    <source>
        <dbReference type="SAM" id="MobiDB-lite"/>
    </source>
</evidence>
<organism evidence="5 6">
    <name type="scientific">Periconia macrospinosa</name>
    <dbReference type="NCBI Taxonomy" id="97972"/>
    <lineage>
        <taxon>Eukaryota</taxon>
        <taxon>Fungi</taxon>
        <taxon>Dikarya</taxon>
        <taxon>Ascomycota</taxon>
        <taxon>Pezizomycotina</taxon>
        <taxon>Dothideomycetes</taxon>
        <taxon>Pleosporomycetidae</taxon>
        <taxon>Pleosporales</taxon>
        <taxon>Massarineae</taxon>
        <taxon>Periconiaceae</taxon>
        <taxon>Periconia</taxon>
    </lineage>
</organism>
<feature type="domain" description="NDT80" evidence="4">
    <location>
        <begin position="81"/>
        <end position="315"/>
    </location>
</feature>
<dbReference type="GO" id="GO:0051321">
    <property type="term" value="P:meiotic cell cycle"/>
    <property type="evidence" value="ECO:0007669"/>
    <property type="project" value="TreeGrafter"/>
</dbReference>
<dbReference type="GO" id="GO:0003677">
    <property type="term" value="F:DNA binding"/>
    <property type="evidence" value="ECO:0007669"/>
    <property type="project" value="UniProtKB-KW"/>
</dbReference>
<dbReference type="GO" id="GO:0045944">
    <property type="term" value="P:positive regulation of transcription by RNA polymerase II"/>
    <property type="evidence" value="ECO:0007669"/>
    <property type="project" value="TreeGrafter"/>
</dbReference>
<dbReference type="Proteomes" id="UP000244855">
    <property type="component" value="Unassembled WGS sequence"/>
</dbReference>
<dbReference type="AlphaFoldDB" id="A0A2V1DX24"/>
<dbReference type="SUPFAM" id="SSF49417">
    <property type="entry name" value="p53-like transcription factors"/>
    <property type="match status" value="1"/>
</dbReference>
<dbReference type="FunFam" id="2.60.40.1390:FF:000007">
    <property type="entry name" value="p53-like transcription factor"/>
    <property type="match status" value="1"/>
</dbReference>
<dbReference type="GO" id="GO:0003700">
    <property type="term" value="F:DNA-binding transcription factor activity"/>
    <property type="evidence" value="ECO:0007669"/>
    <property type="project" value="UniProtKB-UniRule"/>
</dbReference>
<feature type="compositionally biased region" description="Low complexity" evidence="3">
    <location>
        <begin position="342"/>
        <end position="357"/>
    </location>
</feature>
<dbReference type="STRING" id="97972.A0A2V1DX24"/>
<dbReference type="InterPro" id="IPR037141">
    <property type="entry name" value="NDT80_DNA-bd_dom_sf"/>
</dbReference>
<dbReference type="InterPro" id="IPR008967">
    <property type="entry name" value="p53-like_TF_DNA-bd_sf"/>
</dbReference>
<dbReference type="OrthoDB" id="4117572at2759"/>
<proteinExistence type="predicted"/>
<feature type="region of interest" description="Disordered" evidence="3">
    <location>
        <begin position="307"/>
        <end position="362"/>
    </location>
</feature>
<feature type="region of interest" description="Disordered" evidence="3">
    <location>
        <begin position="418"/>
        <end position="469"/>
    </location>
</feature>
<evidence type="ECO:0000313" key="6">
    <source>
        <dbReference type="Proteomes" id="UP000244855"/>
    </source>
</evidence>
<evidence type="ECO:0000256" key="2">
    <source>
        <dbReference type="PROSITE-ProRule" id="PRU00850"/>
    </source>
</evidence>
<sequence length="532" mass="58378">MEGFDTITMSWGAPMSLQNVTGLPMDHHLDQRSNYDAETFAGSEDQFSHHHIAHPPPLKRFSTQYEDPFSDVLSTYDQSLHPDHNGPAQPESPSIDRDNKLLSFSLPLVPYGLLNFAMQRVSISMSAQLHGMFFLAESPWAADGDVAAAPTELTCYRRNLFQITGTITLPRSLHYLLTESGDQIPILGQELTISAVESLEGNLVKIISVPWKTPAANATVVEDKTEKEPPPFPLDLSTGQDMDSEYVSFPISWKRLQFRIATANNGRRKELQQHFVVRLKVTATLATGIKVPICEVHSGAIIVRGRSPRNFQSRKDMPISGGGGSARKAHPSGASKSNTGETNQANNQASQTNQSAAPTNSGVTKAMDSLQLPFEFNPNDPLMSPDFSLDWKMPPGAMTAIPPDAPSTVVAPVTPYAQSTPEISRNPAPQRASIAPVSLSLTDDEPKKPGSPSEQLKKRATPSRPSFSVGLMHSPDESADLLYEYFPLGLDDWMPPVDAVYRPHVVHHTNLPQDPKVLAVKNKSKRYFSDAW</sequence>
<evidence type="ECO:0000313" key="5">
    <source>
        <dbReference type="EMBL" id="PVI01390.1"/>
    </source>
</evidence>
<evidence type="ECO:0000259" key="4">
    <source>
        <dbReference type="PROSITE" id="PS51517"/>
    </source>
</evidence>
<dbReference type="InterPro" id="IPR024061">
    <property type="entry name" value="NDT80_DNA-bd_dom"/>
</dbReference>
<dbReference type="Pfam" id="PF05224">
    <property type="entry name" value="NDT80_PhoG"/>
    <property type="match status" value="1"/>
</dbReference>
<accession>A0A2V1DX24</accession>
<evidence type="ECO:0000256" key="1">
    <source>
        <dbReference type="ARBA" id="ARBA00023125"/>
    </source>
</evidence>